<name>A0A812WN33_SYMPI</name>
<dbReference type="PANTHER" id="PTHR12366">
    <property type="entry name" value="ASPARTYL/ASPARAGINYL BETA-HYDROXYLASE"/>
    <property type="match status" value="1"/>
</dbReference>
<reference evidence="3" key="1">
    <citation type="submission" date="2021-02" db="EMBL/GenBank/DDBJ databases">
        <authorList>
            <person name="Dougan E. K."/>
            <person name="Rhodes N."/>
            <person name="Thang M."/>
            <person name="Chan C."/>
        </authorList>
    </citation>
    <scope>NUCLEOTIDE SEQUENCE</scope>
</reference>
<proteinExistence type="inferred from homology"/>
<dbReference type="GO" id="GO:0062101">
    <property type="term" value="F:peptidyl-aspartic acid 3-dioxygenase activity"/>
    <property type="evidence" value="ECO:0007669"/>
    <property type="project" value="InterPro"/>
</dbReference>
<dbReference type="InterPro" id="IPR027443">
    <property type="entry name" value="IPNS-like_sf"/>
</dbReference>
<dbReference type="Proteomes" id="UP000649617">
    <property type="component" value="Unassembled WGS sequence"/>
</dbReference>
<dbReference type="OrthoDB" id="438431at2759"/>
<accession>A0A812WN33</accession>
<dbReference type="AlphaFoldDB" id="A0A812WN33"/>
<dbReference type="SUPFAM" id="SSF51197">
    <property type="entry name" value="Clavaminate synthase-like"/>
    <property type="match status" value="1"/>
</dbReference>
<evidence type="ECO:0000313" key="3">
    <source>
        <dbReference type="EMBL" id="CAE7683577.1"/>
    </source>
</evidence>
<dbReference type="Pfam" id="PF05118">
    <property type="entry name" value="Asp_Arg_Hydrox"/>
    <property type="match status" value="1"/>
</dbReference>
<comment type="similarity">
    <text evidence="1">Belongs to the aspartyl/asparaginyl beta-hydroxylase family.</text>
</comment>
<feature type="domain" description="Aspartyl/asparaginy/proline hydroxylase" evidence="2">
    <location>
        <begin position="200"/>
        <end position="361"/>
    </location>
</feature>
<dbReference type="InterPro" id="IPR039038">
    <property type="entry name" value="ASPH"/>
</dbReference>
<dbReference type="Gene3D" id="2.60.120.330">
    <property type="entry name" value="B-lactam Antibiotic, Isopenicillin N Synthase, Chain"/>
    <property type="match status" value="1"/>
</dbReference>
<sequence>MTRQFQVLRGWWHWAQDLRLAALERQIRQDPTNLRRRRLAASLYCRKAEEACDMGESSELEKANVHLKAILSASEDARFLHQTLTSVLGPRLFYRLPKLAARYMRKIALSAECLEEFSSRSEFEERATPYHLANALLILKAAGEVEAAAELFEEAQELRWQSHRPITWQSLQQTPAVHIKGLAHQPFWNPKPPLATVLQENHHAIKQELAELRQKRCERASQVLAAYPNLVEQSGVWDMLQLYSGRQWNEDACALLPFTASLLRQFLPSADVPYIHYNTEEVVVFLLTPGTRVRLHNGGSNVPINLSLGLEGCSGSKCEVAGEVCAFEDGKVIAFDDGSDHRVWHDGSQERWVLTVRILHPDLAKSPKRPSERRSSMNFL</sequence>
<protein>
    <submittedName>
        <fullName evidence="3">ASPH protein</fullName>
    </submittedName>
</protein>
<keyword evidence="4" id="KW-1185">Reference proteome</keyword>
<evidence type="ECO:0000259" key="2">
    <source>
        <dbReference type="Pfam" id="PF05118"/>
    </source>
</evidence>
<evidence type="ECO:0000256" key="1">
    <source>
        <dbReference type="ARBA" id="ARBA00007730"/>
    </source>
</evidence>
<dbReference type="EMBL" id="CAJNIZ010044271">
    <property type="protein sequence ID" value="CAE7683577.1"/>
    <property type="molecule type" value="Genomic_DNA"/>
</dbReference>
<comment type="caution">
    <text evidence="3">The sequence shown here is derived from an EMBL/GenBank/DDBJ whole genome shotgun (WGS) entry which is preliminary data.</text>
</comment>
<organism evidence="3 4">
    <name type="scientific">Symbiodinium pilosum</name>
    <name type="common">Dinoflagellate</name>
    <dbReference type="NCBI Taxonomy" id="2952"/>
    <lineage>
        <taxon>Eukaryota</taxon>
        <taxon>Sar</taxon>
        <taxon>Alveolata</taxon>
        <taxon>Dinophyceae</taxon>
        <taxon>Suessiales</taxon>
        <taxon>Symbiodiniaceae</taxon>
        <taxon>Symbiodinium</taxon>
    </lineage>
</organism>
<evidence type="ECO:0000313" key="4">
    <source>
        <dbReference type="Proteomes" id="UP000649617"/>
    </source>
</evidence>
<dbReference type="InterPro" id="IPR007803">
    <property type="entry name" value="Asp/Arg/Pro-Hydrxlase"/>
</dbReference>
<dbReference type="GO" id="GO:0005783">
    <property type="term" value="C:endoplasmic reticulum"/>
    <property type="evidence" value="ECO:0007669"/>
    <property type="project" value="TreeGrafter"/>
</dbReference>
<dbReference type="PANTHER" id="PTHR12366:SF32">
    <property type="entry name" value="ASPARTATE BETA-HYDROXYLASE ISOFORM X1"/>
    <property type="match status" value="1"/>
</dbReference>
<gene>
    <name evidence="3" type="primary">ASPH</name>
    <name evidence="3" type="ORF">SPIL2461_LOCUS19076</name>
</gene>